<dbReference type="InterPro" id="IPR038670">
    <property type="entry name" value="HslJ-like_sf"/>
</dbReference>
<evidence type="ECO:0000313" key="3">
    <source>
        <dbReference type="EMBL" id="MFD1883198.1"/>
    </source>
</evidence>
<feature type="domain" description="DUF306" evidence="2">
    <location>
        <begin position="33"/>
        <end position="131"/>
    </location>
</feature>
<dbReference type="PROSITE" id="PS51257">
    <property type="entry name" value="PROKAR_LIPOPROTEIN"/>
    <property type="match status" value="1"/>
</dbReference>
<dbReference type="EMBL" id="JBHUEN010000043">
    <property type="protein sequence ID" value="MFD1883198.1"/>
    <property type="molecule type" value="Genomic_DNA"/>
</dbReference>
<sequence>MRHFKPHTPALLLALTATLAACTSVPPPAPVREVWMLSSVNGAPASEPISFGFSDAAPVDDQPVYVSGRGPCTSYLAEYQGSGMNQRVANIATTDSRCTPTPAETQYLGALSQVVRMSVKPGQISFDGNGQQVVFRRGN</sequence>
<protein>
    <submittedName>
        <fullName evidence="3">META domain-containing protein</fullName>
    </submittedName>
</protein>
<feature type="signal peptide" evidence="1">
    <location>
        <begin position="1"/>
        <end position="20"/>
    </location>
</feature>
<dbReference type="Gene3D" id="2.40.128.270">
    <property type="match status" value="1"/>
</dbReference>
<keyword evidence="1" id="KW-0732">Signal</keyword>
<dbReference type="RefSeq" id="WP_379144329.1">
    <property type="nucleotide sequence ID" value="NZ_JBHUEN010000043.1"/>
</dbReference>
<dbReference type="Pfam" id="PF03724">
    <property type="entry name" value="META"/>
    <property type="match status" value="1"/>
</dbReference>
<evidence type="ECO:0000259" key="2">
    <source>
        <dbReference type="Pfam" id="PF03724"/>
    </source>
</evidence>
<dbReference type="Proteomes" id="UP001597213">
    <property type="component" value="Unassembled WGS sequence"/>
</dbReference>
<accession>A0ABW4RAI4</accession>
<comment type="caution">
    <text evidence="3">The sequence shown here is derived from an EMBL/GenBank/DDBJ whole genome shotgun (WGS) entry which is preliminary data.</text>
</comment>
<evidence type="ECO:0000256" key="1">
    <source>
        <dbReference type="SAM" id="SignalP"/>
    </source>
</evidence>
<evidence type="ECO:0000313" key="4">
    <source>
        <dbReference type="Proteomes" id="UP001597213"/>
    </source>
</evidence>
<dbReference type="InterPro" id="IPR005184">
    <property type="entry name" value="DUF306_Meta_HslJ"/>
</dbReference>
<feature type="chain" id="PRO_5046558581" evidence="1">
    <location>
        <begin position="21"/>
        <end position="139"/>
    </location>
</feature>
<proteinExistence type="predicted"/>
<reference evidence="4" key="1">
    <citation type="journal article" date="2019" name="Int. J. Syst. Evol. Microbiol.">
        <title>The Global Catalogue of Microorganisms (GCM) 10K type strain sequencing project: providing services to taxonomists for standard genome sequencing and annotation.</title>
        <authorList>
            <consortium name="The Broad Institute Genomics Platform"/>
            <consortium name="The Broad Institute Genome Sequencing Center for Infectious Disease"/>
            <person name="Wu L."/>
            <person name="Ma J."/>
        </authorList>
    </citation>
    <scope>NUCLEOTIDE SEQUENCE [LARGE SCALE GENOMIC DNA]</scope>
    <source>
        <strain evidence="4">CCUG 56029</strain>
    </source>
</reference>
<name>A0ABW4RAI4_9RHOB</name>
<keyword evidence="4" id="KW-1185">Reference proteome</keyword>
<organism evidence="3 4">
    <name type="scientific">Paracoccus pacificus</name>
    <dbReference type="NCBI Taxonomy" id="1463598"/>
    <lineage>
        <taxon>Bacteria</taxon>
        <taxon>Pseudomonadati</taxon>
        <taxon>Pseudomonadota</taxon>
        <taxon>Alphaproteobacteria</taxon>
        <taxon>Rhodobacterales</taxon>
        <taxon>Paracoccaceae</taxon>
        <taxon>Paracoccus</taxon>
    </lineage>
</organism>
<gene>
    <name evidence="3" type="ORF">ACFSCT_15875</name>
</gene>